<reference evidence="1" key="1">
    <citation type="submission" date="2020-06" db="EMBL/GenBank/DDBJ databases">
        <authorList>
            <person name="Li T."/>
            <person name="Hu X."/>
            <person name="Zhang T."/>
            <person name="Song X."/>
            <person name="Zhang H."/>
            <person name="Dai N."/>
            <person name="Sheng W."/>
            <person name="Hou X."/>
            <person name="Wei L."/>
        </authorList>
    </citation>
    <scope>NUCLEOTIDE SEQUENCE</scope>
    <source>
        <strain evidence="1">KEN1</strain>
        <tissue evidence="1">Leaf</tissue>
    </source>
</reference>
<name>A0AAW2WU81_9LAMI</name>
<gene>
    <name evidence="1" type="ORF">Slati_2233500</name>
</gene>
<proteinExistence type="predicted"/>
<organism evidence="1">
    <name type="scientific">Sesamum latifolium</name>
    <dbReference type="NCBI Taxonomy" id="2727402"/>
    <lineage>
        <taxon>Eukaryota</taxon>
        <taxon>Viridiplantae</taxon>
        <taxon>Streptophyta</taxon>
        <taxon>Embryophyta</taxon>
        <taxon>Tracheophyta</taxon>
        <taxon>Spermatophyta</taxon>
        <taxon>Magnoliopsida</taxon>
        <taxon>eudicotyledons</taxon>
        <taxon>Gunneridae</taxon>
        <taxon>Pentapetalae</taxon>
        <taxon>asterids</taxon>
        <taxon>lamiids</taxon>
        <taxon>Lamiales</taxon>
        <taxon>Pedaliaceae</taxon>
        <taxon>Sesamum</taxon>
    </lineage>
</organism>
<accession>A0AAW2WU81</accession>
<dbReference type="EMBL" id="JACGWN010000007">
    <property type="protein sequence ID" value="KAL0445108.1"/>
    <property type="molecule type" value="Genomic_DNA"/>
</dbReference>
<protein>
    <submittedName>
        <fullName evidence="1">Uncharacterized protein</fullName>
    </submittedName>
</protein>
<evidence type="ECO:0000313" key="1">
    <source>
        <dbReference type="EMBL" id="KAL0445108.1"/>
    </source>
</evidence>
<sequence>MACVNIICFVDQLSNLSILLLDLLHKSFNSPSQTCKLFLYSGSICHITGATFVVKGWLDTERGEDGGDLFPSSSLAWLGEPKSFWTYSVRGVIWEESLIFFDMLLVVTPTLLVLELEDFDVVSLEFTNFTAFP</sequence>
<comment type="caution">
    <text evidence="1">The sequence shown here is derived from an EMBL/GenBank/DDBJ whole genome shotgun (WGS) entry which is preliminary data.</text>
</comment>
<reference evidence="1" key="2">
    <citation type="journal article" date="2024" name="Plant">
        <title>Genomic evolution and insights into agronomic trait innovations of Sesamum species.</title>
        <authorList>
            <person name="Miao H."/>
            <person name="Wang L."/>
            <person name="Qu L."/>
            <person name="Liu H."/>
            <person name="Sun Y."/>
            <person name="Le M."/>
            <person name="Wang Q."/>
            <person name="Wei S."/>
            <person name="Zheng Y."/>
            <person name="Lin W."/>
            <person name="Duan Y."/>
            <person name="Cao H."/>
            <person name="Xiong S."/>
            <person name="Wang X."/>
            <person name="Wei L."/>
            <person name="Li C."/>
            <person name="Ma Q."/>
            <person name="Ju M."/>
            <person name="Zhao R."/>
            <person name="Li G."/>
            <person name="Mu C."/>
            <person name="Tian Q."/>
            <person name="Mei H."/>
            <person name="Zhang T."/>
            <person name="Gao T."/>
            <person name="Zhang H."/>
        </authorList>
    </citation>
    <scope>NUCLEOTIDE SEQUENCE</scope>
    <source>
        <strain evidence="1">KEN1</strain>
    </source>
</reference>
<dbReference type="AlphaFoldDB" id="A0AAW2WU81"/>